<keyword evidence="4" id="KW-1185">Reference proteome</keyword>
<accession>A0A285CRB4</accession>
<proteinExistence type="predicted"/>
<feature type="transmembrane region" description="Helical" evidence="1">
    <location>
        <begin position="244"/>
        <end position="266"/>
    </location>
</feature>
<feature type="transmembrane region" description="Helical" evidence="1">
    <location>
        <begin position="278"/>
        <end position="296"/>
    </location>
</feature>
<feature type="transmembrane region" description="Helical" evidence="1">
    <location>
        <begin position="316"/>
        <end position="334"/>
    </location>
</feature>
<dbReference type="EMBL" id="OAOP01000003">
    <property type="protein sequence ID" value="SNX70071.1"/>
    <property type="molecule type" value="Genomic_DNA"/>
</dbReference>
<feature type="transmembrane region" description="Helical" evidence="1">
    <location>
        <begin position="97"/>
        <end position="114"/>
    </location>
</feature>
<evidence type="ECO:0000313" key="3">
    <source>
        <dbReference type="EMBL" id="SNX70071.1"/>
    </source>
</evidence>
<protein>
    <recommendedName>
        <fullName evidence="2">DUF418 domain-containing protein</fullName>
    </recommendedName>
</protein>
<dbReference type="Proteomes" id="UP000219546">
    <property type="component" value="Unassembled WGS sequence"/>
</dbReference>
<dbReference type="RefSeq" id="WP_179714232.1">
    <property type="nucleotide sequence ID" value="NZ_JBEPMQ010000002.1"/>
</dbReference>
<keyword evidence="1" id="KW-0812">Transmembrane</keyword>
<organism evidence="3 4">
    <name type="scientific">Bacillus oleivorans</name>
    <dbReference type="NCBI Taxonomy" id="1448271"/>
    <lineage>
        <taxon>Bacteria</taxon>
        <taxon>Bacillati</taxon>
        <taxon>Bacillota</taxon>
        <taxon>Bacilli</taxon>
        <taxon>Bacillales</taxon>
        <taxon>Bacillaceae</taxon>
        <taxon>Bacillus</taxon>
    </lineage>
</organism>
<dbReference type="InterPro" id="IPR007349">
    <property type="entry name" value="DUF418"/>
</dbReference>
<sequence>MNGETANKERIVGIDAARGISLLGILLINMMSFHSPYVWVINPYSYWEGEINQSLFLFLEVFVAASFYPLFAFLFGFGVIKMIEKSKRMDLNPRHTLLRRFIFLLGIGIVHAFLIWTGDILITYAVTGFFLLFFLKSSVKTMITTGTLLLFIPNLLLFFFFWGVSGLIPIDEAESSGTDLDQISHIYMEGSFSEITNLRMEEWMYLNLNGIGLLLIILVSILPMVLLGAGFAKGNWAVTQSSGYFLKMGIVLFAVGIGLKMIPLLYHFRYEFIFLQDSIGGPILAAAYLFLCLSLVKTDKIGKIVTAISRAGRMSITLYLSQSIICTLIFYGYGLGQYGKVELWEGTLLALGLYLLQVACSYLWFNYYRMGPVEWVWRWYTYQEKPKLK</sequence>
<feature type="transmembrane region" description="Helical" evidence="1">
    <location>
        <begin position="148"/>
        <end position="170"/>
    </location>
</feature>
<feature type="transmembrane region" description="Helical" evidence="1">
    <location>
        <begin position="120"/>
        <end position="136"/>
    </location>
</feature>
<name>A0A285CRB4_9BACI</name>
<feature type="transmembrane region" description="Helical" evidence="1">
    <location>
        <begin position="346"/>
        <end position="365"/>
    </location>
</feature>
<dbReference type="AlphaFoldDB" id="A0A285CRB4"/>
<evidence type="ECO:0000313" key="4">
    <source>
        <dbReference type="Proteomes" id="UP000219546"/>
    </source>
</evidence>
<dbReference type="Pfam" id="PF04235">
    <property type="entry name" value="DUF418"/>
    <property type="match status" value="1"/>
</dbReference>
<feature type="transmembrane region" description="Helical" evidence="1">
    <location>
        <begin position="210"/>
        <end position="232"/>
    </location>
</feature>
<dbReference type="InterPro" id="IPR052529">
    <property type="entry name" value="Bact_Transport_Assoc"/>
</dbReference>
<dbReference type="PANTHER" id="PTHR30590">
    <property type="entry name" value="INNER MEMBRANE PROTEIN"/>
    <property type="match status" value="1"/>
</dbReference>
<feature type="transmembrane region" description="Helical" evidence="1">
    <location>
        <begin position="55"/>
        <end position="77"/>
    </location>
</feature>
<reference evidence="3 4" key="1">
    <citation type="submission" date="2017-08" db="EMBL/GenBank/DDBJ databases">
        <authorList>
            <person name="de Groot N.N."/>
        </authorList>
    </citation>
    <scope>NUCLEOTIDE SEQUENCE [LARGE SCALE GENOMIC DNA]</scope>
    <source>
        <strain evidence="3 4">JC228</strain>
    </source>
</reference>
<evidence type="ECO:0000259" key="2">
    <source>
        <dbReference type="Pfam" id="PF04235"/>
    </source>
</evidence>
<evidence type="ECO:0000256" key="1">
    <source>
        <dbReference type="SAM" id="Phobius"/>
    </source>
</evidence>
<feature type="transmembrane region" description="Helical" evidence="1">
    <location>
        <begin position="20"/>
        <end position="40"/>
    </location>
</feature>
<keyword evidence="1" id="KW-0472">Membrane</keyword>
<gene>
    <name evidence="3" type="ORF">SAMN05877753_103454</name>
</gene>
<keyword evidence="1" id="KW-1133">Transmembrane helix</keyword>
<dbReference type="PANTHER" id="PTHR30590:SF2">
    <property type="entry name" value="INNER MEMBRANE PROTEIN"/>
    <property type="match status" value="1"/>
</dbReference>
<feature type="domain" description="DUF418" evidence="2">
    <location>
        <begin position="241"/>
        <end position="382"/>
    </location>
</feature>